<proteinExistence type="inferred from homology"/>
<feature type="region of interest" description="Disordered" evidence="8">
    <location>
        <begin position="352"/>
        <end position="384"/>
    </location>
</feature>
<evidence type="ECO:0000256" key="6">
    <source>
        <dbReference type="ARBA" id="ARBA00022989"/>
    </source>
</evidence>
<gene>
    <name evidence="10" type="ORF">KK060_00660</name>
</gene>
<comment type="caution">
    <text evidence="10">The sequence shown here is derived from an EMBL/GenBank/DDBJ whole genome shotgun (WGS) entry which is preliminary data.</text>
</comment>
<dbReference type="EMBL" id="JAHESD010000001">
    <property type="protein sequence ID" value="MBT1701769.1"/>
    <property type="molecule type" value="Genomic_DNA"/>
</dbReference>
<feature type="transmembrane region" description="Helical" evidence="9">
    <location>
        <begin position="146"/>
        <end position="168"/>
    </location>
</feature>
<reference evidence="10 11" key="1">
    <citation type="submission" date="2021-05" db="EMBL/GenBank/DDBJ databases">
        <title>A Polyphasic approach of four new species of the genus Ohtaekwangia: Ohtaekwangia histidinii sp. nov., Ohtaekwangia cretensis sp. nov., Ohtaekwangia indiensis sp. nov., Ohtaekwangia reichenbachii sp. nov. from diverse environment.</title>
        <authorList>
            <person name="Octaviana S."/>
        </authorList>
    </citation>
    <scope>NUCLEOTIDE SEQUENCE [LARGE SCALE GENOMIC DNA]</scope>
    <source>
        <strain evidence="10 11">PWU20</strain>
    </source>
</reference>
<sequence>MSDPQESPFFLRFGLTIISIAVLAAGIYLAKGIIMPFFFAILLATLLLPITKFLKRLGVGKIPSIVLSLLVSLSILGIVVYFFSTQIANFLADFPAMEKRFNQLLWSAHQWVFENFNIGMRAQKEYLSDTAEKMKTQSPQLIGRTFVTLTEVISYVIFLPIYTFLILYHKDMIKRFMIEIFKDGNKEKVSDVLHESQVISQQYITGLLIELCIVFALNTVGFFILGIKYAVFLALLSAILNIVPYIGMLIANIFCMIVTLMSSQNPVDAIWVVAILSGVQLIDNNILMPLIVGNKVKLNALAIILGVVISGALAGIAGMFLAIPALAVMKLIFERVDHLKPWALLIGDETTAEEDRKNPVRRAISRAKERSRQRHNKQKELHNK</sequence>
<comment type="subcellular location">
    <subcellularLocation>
        <location evidence="1">Cell membrane</location>
        <topology evidence="1">Multi-pass membrane protein</topology>
    </subcellularLocation>
</comment>
<evidence type="ECO:0000256" key="1">
    <source>
        <dbReference type="ARBA" id="ARBA00004651"/>
    </source>
</evidence>
<evidence type="ECO:0000256" key="8">
    <source>
        <dbReference type="SAM" id="MobiDB-lite"/>
    </source>
</evidence>
<feature type="transmembrane region" description="Helical" evidence="9">
    <location>
        <begin position="298"/>
        <end position="323"/>
    </location>
</feature>
<evidence type="ECO:0000256" key="3">
    <source>
        <dbReference type="ARBA" id="ARBA00022448"/>
    </source>
</evidence>
<feature type="transmembrane region" description="Helical" evidence="9">
    <location>
        <begin position="269"/>
        <end position="292"/>
    </location>
</feature>
<feature type="transmembrane region" description="Helical" evidence="9">
    <location>
        <begin position="203"/>
        <end position="225"/>
    </location>
</feature>
<keyword evidence="3" id="KW-0813">Transport</keyword>
<comment type="similarity">
    <text evidence="2">Belongs to the autoinducer-2 exporter (AI-2E) (TC 2.A.86) family.</text>
</comment>
<evidence type="ECO:0000256" key="9">
    <source>
        <dbReference type="SAM" id="Phobius"/>
    </source>
</evidence>
<feature type="transmembrane region" description="Helical" evidence="9">
    <location>
        <begin position="33"/>
        <end position="50"/>
    </location>
</feature>
<organism evidence="10 11">
    <name type="scientific">Chryseosolibacter indicus</name>
    <dbReference type="NCBI Taxonomy" id="2782351"/>
    <lineage>
        <taxon>Bacteria</taxon>
        <taxon>Pseudomonadati</taxon>
        <taxon>Bacteroidota</taxon>
        <taxon>Cytophagia</taxon>
        <taxon>Cytophagales</taxon>
        <taxon>Chryseotaleaceae</taxon>
        <taxon>Chryseosolibacter</taxon>
    </lineage>
</organism>
<keyword evidence="7 9" id="KW-0472">Membrane</keyword>
<feature type="transmembrane region" description="Helical" evidence="9">
    <location>
        <begin position="62"/>
        <end position="83"/>
    </location>
</feature>
<feature type="transmembrane region" description="Helical" evidence="9">
    <location>
        <begin position="9"/>
        <end position="27"/>
    </location>
</feature>
<evidence type="ECO:0000313" key="11">
    <source>
        <dbReference type="Proteomes" id="UP000772618"/>
    </source>
</evidence>
<dbReference type="Proteomes" id="UP000772618">
    <property type="component" value="Unassembled WGS sequence"/>
</dbReference>
<dbReference type="InterPro" id="IPR002549">
    <property type="entry name" value="AI-2E-like"/>
</dbReference>
<evidence type="ECO:0000256" key="5">
    <source>
        <dbReference type="ARBA" id="ARBA00022692"/>
    </source>
</evidence>
<protein>
    <submittedName>
        <fullName evidence="10">AI-2E family transporter</fullName>
    </submittedName>
</protein>
<dbReference type="PANTHER" id="PTHR21716:SF53">
    <property type="entry name" value="PERMEASE PERM-RELATED"/>
    <property type="match status" value="1"/>
</dbReference>
<evidence type="ECO:0000256" key="2">
    <source>
        <dbReference type="ARBA" id="ARBA00009773"/>
    </source>
</evidence>
<accession>A0ABS5VK03</accession>
<name>A0ABS5VK03_9BACT</name>
<dbReference type="PANTHER" id="PTHR21716">
    <property type="entry name" value="TRANSMEMBRANE PROTEIN"/>
    <property type="match status" value="1"/>
</dbReference>
<keyword evidence="5 9" id="KW-0812">Transmembrane</keyword>
<dbReference type="Pfam" id="PF01594">
    <property type="entry name" value="AI-2E_transport"/>
    <property type="match status" value="1"/>
</dbReference>
<evidence type="ECO:0000256" key="4">
    <source>
        <dbReference type="ARBA" id="ARBA00022475"/>
    </source>
</evidence>
<keyword evidence="4" id="KW-1003">Cell membrane</keyword>
<dbReference type="RefSeq" id="WP_254151469.1">
    <property type="nucleotide sequence ID" value="NZ_JAHESD010000001.1"/>
</dbReference>
<evidence type="ECO:0000313" key="10">
    <source>
        <dbReference type="EMBL" id="MBT1701769.1"/>
    </source>
</evidence>
<evidence type="ECO:0000256" key="7">
    <source>
        <dbReference type="ARBA" id="ARBA00023136"/>
    </source>
</evidence>
<feature type="transmembrane region" description="Helical" evidence="9">
    <location>
        <begin position="231"/>
        <end position="257"/>
    </location>
</feature>
<feature type="compositionally biased region" description="Basic residues" evidence="8">
    <location>
        <begin position="359"/>
        <end position="377"/>
    </location>
</feature>
<keyword evidence="6 9" id="KW-1133">Transmembrane helix</keyword>
<keyword evidence="11" id="KW-1185">Reference proteome</keyword>